<dbReference type="SUPFAM" id="SSF54001">
    <property type="entry name" value="Cysteine proteinases"/>
    <property type="match status" value="1"/>
</dbReference>
<evidence type="ECO:0000256" key="3">
    <source>
        <dbReference type="ARBA" id="ARBA00022801"/>
    </source>
</evidence>
<evidence type="ECO:0000259" key="5">
    <source>
        <dbReference type="Pfam" id="PF00877"/>
    </source>
</evidence>
<dbReference type="Gene3D" id="3.90.1720.10">
    <property type="entry name" value="endopeptidase domain like (from Nostoc punctiforme)"/>
    <property type="match status" value="1"/>
</dbReference>
<dbReference type="GO" id="GO:0008234">
    <property type="term" value="F:cysteine-type peptidase activity"/>
    <property type="evidence" value="ECO:0007669"/>
    <property type="project" value="UniProtKB-KW"/>
</dbReference>
<evidence type="ECO:0000256" key="4">
    <source>
        <dbReference type="ARBA" id="ARBA00022807"/>
    </source>
</evidence>
<comment type="similarity">
    <text evidence="1">Belongs to the peptidase C40 family.</text>
</comment>
<dbReference type="Pfam" id="PF00877">
    <property type="entry name" value="NLPC_P60"/>
    <property type="match status" value="1"/>
</dbReference>
<proteinExistence type="inferred from homology"/>
<evidence type="ECO:0000313" key="7">
    <source>
        <dbReference type="Proteomes" id="UP000284908"/>
    </source>
</evidence>
<dbReference type="GO" id="GO:0006508">
    <property type="term" value="P:proteolysis"/>
    <property type="evidence" value="ECO:0007669"/>
    <property type="project" value="UniProtKB-KW"/>
</dbReference>
<dbReference type="RefSeq" id="WP_120131262.1">
    <property type="nucleotide sequence ID" value="NZ_RAHH01000002.1"/>
</dbReference>
<keyword evidence="4" id="KW-0788">Thiol protease</keyword>
<dbReference type="OrthoDB" id="1494599at2"/>
<evidence type="ECO:0000256" key="2">
    <source>
        <dbReference type="ARBA" id="ARBA00022670"/>
    </source>
</evidence>
<keyword evidence="3" id="KW-0378">Hydrolase</keyword>
<accession>A0A419NEQ0</accession>
<feature type="domain" description="NlpC/P60" evidence="5">
    <location>
        <begin position="21"/>
        <end position="114"/>
    </location>
</feature>
<evidence type="ECO:0000256" key="1">
    <source>
        <dbReference type="ARBA" id="ARBA00007074"/>
    </source>
</evidence>
<dbReference type="InterPro" id="IPR038765">
    <property type="entry name" value="Papain-like_cys_pep_sf"/>
</dbReference>
<keyword evidence="2" id="KW-0645">Protease</keyword>
<evidence type="ECO:0000313" key="6">
    <source>
        <dbReference type="EMBL" id="RJT47253.1"/>
    </source>
</evidence>
<dbReference type="EMBL" id="RAHH01000002">
    <property type="protein sequence ID" value="RJT47253.1"/>
    <property type="molecule type" value="Genomic_DNA"/>
</dbReference>
<comment type="caution">
    <text evidence="6">The sequence shown here is derived from an EMBL/GenBank/DDBJ whole genome shotgun (WGS) entry which is preliminary data.</text>
</comment>
<keyword evidence="7" id="KW-1185">Reference proteome</keyword>
<dbReference type="Proteomes" id="UP000284908">
    <property type="component" value="Unassembled WGS sequence"/>
</dbReference>
<name>A0A419NEQ0_9GAMM</name>
<dbReference type="AlphaFoldDB" id="A0A419NEQ0"/>
<gene>
    <name evidence="6" type="ORF">D6C13_02500</name>
</gene>
<dbReference type="InterPro" id="IPR000064">
    <property type="entry name" value="NLP_P60_dom"/>
</dbReference>
<organism evidence="6 7">
    <name type="scientific">Rahnella woolbedingensis</name>
    <dbReference type="NCBI Taxonomy" id="1510574"/>
    <lineage>
        <taxon>Bacteria</taxon>
        <taxon>Pseudomonadati</taxon>
        <taxon>Pseudomonadota</taxon>
        <taxon>Gammaproteobacteria</taxon>
        <taxon>Enterobacterales</taxon>
        <taxon>Yersiniaceae</taxon>
        <taxon>Rahnella</taxon>
    </lineage>
</organism>
<reference evidence="6 7" key="1">
    <citation type="submission" date="2018-09" db="EMBL/GenBank/DDBJ databases">
        <authorList>
            <person name="Le Fleche-Mateos A."/>
        </authorList>
    </citation>
    <scope>NUCLEOTIDE SEQUENCE [LARGE SCALE GENOMIC DNA]</scope>
    <source>
        <strain evidence="6 7">DSM 27399</strain>
    </source>
</reference>
<protein>
    <submittedName>
        <fullName evidence="6">Peptidoglycan endopeptidase</fullName>
    </submittedName>
</protein>
<sequence>MLKQEFIDLMDGKPWKNRACTFDAADCWGLIALYYRYVLGVNIHHTDAYESDREFLTCYHGEIVFWRKDVTPSDGCMFVAYEDQHPKHVGLVIDGQAFHSRGESGHVRLDKLRTLQKVYSKVEFYTYASYRDSARSGDAQRTA</sequence>